<protein>
    <submittedName>
        <fullName evidence="1">Uncharacterized protein</fullName>
    </submittedName>
</protein>
<reference evidence="1 2" key="1">
    <citation type="journal article" date="2020" name="Nature">
        <title>Isolation of an archaeon at the prokaryote-eukaryote interface.</title>
        <authorList>
            <person name="Imachi H."/>
            <person name="Nobu M.K."/>
            <person name="Nakahara N."/>
            <person name="Morono Y."/>
            <person name="Ogawara M."/>
            <person name="Takaki Y."/>
            <person name="Takano Y."/>
            <person name="Uematsu K."/>
            <person name="Ikuta T."/>
            <person name="Ito M."/>
            <person name="Matsui Y."/>
            <person name="Miyazaki M."/>
            <person name="Murata K."/>
            <person name="Saito Y."/>
            <person name="Sakai S."/>
            <person name="Song C."/>
            <person name="Tasumi E."/>
            <person name="Yamanaka Y."/>
            <person name="Yamaguchi T."/>
            <person name="Kamagata Y."/>
            <person name="Tamaki H."/>
            <person name="Takai K."/>
        </authorList>
    </citation>
    <scope>NUCLEOTIDE SEQUENCE [LARGE SCALE GENOMIC DNA]</scope>
    <source>
        <strain evidence="1 2">MK-D1</strain>
    </source>
</reference>
<gene>
    <name evidence="1" type="ORF">DSAG12_01409</name>
</gene>
<dbReference type="EMBL" id="CP042905">
    <property type="protein sequence ID" value="QEE15583.1"/>
    <property type="molecule type" value="Genomic_DNA"/>
</dbReference>
<dbReference type="GeneID" id="41329404"/>
<organism evidence="1 2">
    <name type="scientific">Promethearchaeum syntrophicum</name>
    <dbReference type="NCBI Taxonomy" id="2594042"/>
    <lineage>
        <taxon>Archaea</taxon>
        <taxon>Promethearchaeati</taxon>
        <taxon>Promethearchaeota</taxon>
        <taxon>Promethearchaeia</taxon>
        <taxon>Promethearchaeales</taxon>
        <taxon>Promethearchaeaceae</taxon>
        <taxon>Promethearchaeum</taxon>
    </lineage>
</organism>
<proteinExistence type="predicted"/>
<dbReference type="AlphaFoldDB" id="A0A5B9D938"/>
<evidence type="ECO:0000313" key="2">
    <source>
        <dbReference type="Proteomes" id="UP000321408"/>
    </source>
</evidence>
<name>A0A5B9D938_9ARCH</name>
<dbReference type="RefSeq" id="WP_162306618.1">
    <property type="nucleotide sequence ID" value="NZ_CP042905.2"/>
</dbReference>
<sequence length="97" mass="11208">MYVLMKAIYSHQVREKVVARFLELTKDNPPNPAVKVHSTHTECGKLVTIQIEEVTPEKLGQRIGEYMKTMMKYEDIEGFEYDIKGTFSAEEALKLIE</sequence>
<keyword evidence="2" id="KW-1185">Reference proteome</keyword>
<dbReference type="KEGG" id="psyt:DSAG12_01409"/>
<evidence type="ECO:0000313" key="1">
    <source>
        <dbReference type="EMBL" id="QEE15583.1"/>
    </source>
</evidence>
<accession>A0A5B9D938</accession>
<reference evidence="1 2" key="2">
    <citation type="journal article" date="2024" name="Int. J. Syst. Evol. Microbiol.">
        <title>Promethearchaeum syntrophicum gen. nov., sp. nov., an anaerobic, obligately syntrophic archaeon, the first isolate of the lineage 'Asgard' archaea, and proposal of the new archaeal phylum Promethearchaeota phyl. nov. and kingdom Promethearchaeati regn. nov.</title>
        <authorList>
            <person name="Imachi H."/>
            <person name="Nobu M.K."/>
            <person name="Kato S."/>
            <person name="Takaki Y."/>
            <person name="Miyazaki M."/>
            <person name="Miyata M."/>
            <person name="Ogawara M."/>
            <person name="Saito Y."/>
            <person name="Sakai S."/>
            <person name="Tahara Y.O."/>
            <person name="Takano Y."/>
            <person name="Tasumi E."/>
            <person name="Uematsu K."/>
            <person name="Yoshimura T."/>
            <person name="Itoh T."/>
            <person name="Ohkuma M."/>
            <person name="Takai K."/>
        </authorList>
    </citation>
    <scope>NUCLEOTIDE SEQUENCE [LARGE SCALE GENOMIC DNA]</scope>
    <source>
        <strain evidence="1 2">MK-D1</strain>
    </source>
</reference>
<dbReference type="Proteomes" id="UP000321408">
    <property type="component" value="Chromosome"/>
</dbReference>